<keyword evidence="1 8" id="KW-1003">Cell membrane</keyword>
<accession>A0A501X2L9</accession>
<evidence type="ECO:0000256" key="1">
    <source>
        <dbReference type="ARBA" id="ARBA00022475"/>
    </source>
</evidence>
<dbReference type="InterPro" id="IPR007449">
    <property type="entry name" value="ZipA_FtsZ-bd_C"/>
</dbReference>
<dbReference type="GO" id="GO:0000917">
    <property type="term" value="P:division septum assembly"/>
    <property type="evidence" value="ECO:0007669"/>
    <property type="project" value="TreeGrafter"/>
</dbReference>
<dbReference type="Pfam" id="PF04354">
    <property type="entry name" value="ZipA_C"/>
    <property type="match status" value="1"/>
</dbReference>
<organism evidence="12 13">
    <name type="scientific">Maribrevibacterium harenarium</name>
    <dbReference type="NCBI Taxonomy" id="2589817"/>
    <lineage>
        <taxon>Bacteria</taxon>
        <taxon>Pseudomonadati</taxon>
        <taxon>Pseudomonadota</taxon>
        <taxon>Gammaproteobacteria</taxon>
        <taxon>Oceanospirillales</taxon>
        <taxon>Oceanospirillaceae</taxon>
        <taxon>Maribrevibacterium</taxon>
    </lineage>
</organism>
<dbReference type="PANTHER" id="PTHR38685">
    <property type="entry name" value="CELL DIVISION PROTEIN ZIPA"/>
    <property type="match status" value="1"/>
</dbReference>
<evidence type="ECO:0000256" key="6">
    <source>
        <dbReference type="ARBA" id="ARBA00023136"/>
    </source>
</evidence>
<comment type="caution">
    <text evidence="12">The sequence shown here is derived from an EMBL/GenBank/DDBJ whole genome shotgun (WGS) entry which is preliminary data.</text>
</comment>
<dbReference type="NCBIfam" id="TIGR02205">
    <property type="entry name" value="septum_zipA"/>
    <property type="match status" value="1"/>
</dbReference>
<dbReference type="GO" id="GO:0043093">
    <property type="term" value="P:FtsZ-dependent cytokinesis"/>
    <property type="evidence" value="ECO:0007669"/>
    <property type="project" value="UniProtKB-UniRule"/>
</dbReference>
<dbReference type="Gene3D" id="3.30.1400.10">
    <property type="entry name" value="ZipA, C-terminal FtsZ-binding domain"/>
    <property type="match status" value="1"/>
</dbReference>
<keyword evidence="2 8" id="KW-0997">Cell inner membrane</keyword>
<evidence type="ECO:0000256" key="2">
    <source>
        <dbReference type="ARBA" id="ARBA00022519"/>
    </source>
</evidence>
<dbReference type="SMART" id="SM00771">
    <property type="entry name" value="ZipA_C"/>
    <property type="match status" value="1"/>
</dbReference>
<dbReference type="InterPro" id="IPR011919">
    <property type="entry name" value="Cell_div_ZipA"/>
</dbReference>
<gene>
    <name evidence="8 12" type="primary">zipA</name>
    <name evidence="12" type="ORF">FJM67_03645</name>
</gene>
<reference evidence="12 13" key="1">
    <citation type="submission" date="2019-06" db="EMBL/GenBank/DDBJ databases">
        <title>A novel bacterium of genus Marinomonas, isolated from coastal sand.</title>
        <authorList>
            <person name="Huang H."/>
            <person name="Mo K."/>
            <person name="Hu Y."/>
        </authorList>
    </citation>
    <scope>NUCLEOTIDE SEQUENCE [LARGE SCALE GENOMIC DNA]</scope>
    <source>
        <strain evidence="12 13">HB171799</strain>
    </source>
</reference>
<dbReference type="Proteomes" id="UP000315901">
    <property type="component" value="Unassembled WGS sequence"/>
</dbReference>
<dbReference type="SUPFAM" id="SSF64383">
    <property type="entry name" value="Cell-division protein ZipA, C-terminal domain"/>
    <property type="match status" value="1"/>
</dbReference>
<evidence type="ECO:0000256" key="3">
    <source>
        <dbReference type="ARBA" id="ARBA00022618"/>
    </source>
</evidence>
<dbReference type="GO" id="GO:0032153">
    <property type="term" value="C:cell division site"/>
    <property type="evidence" value="ECO:0007669"/>
    <property type="project" value="UniProtKB-UniRule"/>
</dbReference>
<evidence type="ECO:0000256" key="10">
    <source>
        <dbReference type="SAM" id="MobiDB-lite"/>
    </source>
</evidence>
<dbReference type="OrthoDB" id="7054914at2"/>
<comment type="function">
    <text evidence="8 9">Essential cell division protein that stabilizes the FtsZ protofilaments by cross-linking them and that serves as a cytoplasmic membrane anchor for the Z ring. Also required for the recruitment to the septal ring of downstream cell division proteins.</text>
</comment>
<dbReference type="InterPro" id="IPR036765">
    <property type="entry name" value="ZipA_FtsZ-bd_C_sf"/>
</dbReference>
<evidence type="ECO:0000259" key="11">
    <source>
        <dbReference type="SMART" id="SM00771"/>
    </source>
</evidence>
<feature type="compositionally biased region" description="Acidic residues" evidence="10">
    <location>
        <begin position="135"/>
        <end position="148"/>
    </location>
</feature>
<sequence length="343" mass="39010">MDFSLREWLILIGLIIIAVILIDGVRRYRKAQQLTTYPDDDDWIDPDEALKEAMVKRELPNGGARPVSEDVNDPIMNAFENARKTVKGPLTDLPHKVDAGPALDRNDQFELEELATLVPERLIDESPERLKEQDYADVPDDDYSDYMDDQALHEPQAPSEVGESNYEQDYGTVDLDQTEAFSSSAKIDESVDDEDNAEIEEVIVINVFAEEGNPYAGMELLQLVLNCGMRYGEMDIFHRHEEGYDKGKVQFSMANAIEPGTFDLETMGESQSPGVSFFMGLPGPKNSMRAFDFMLETAQVLTRNLGGELRDERRSPMSEQTIAHCRQRIRDFERRRMARSKRS</sequence>
<proteinExistence type="inferred from homology"/>
<dbReference type="PANTHER" id="PTHR38685:SF1">
    <property type="entry name" value="CELL DIVISION PROTEIN ZIPA"/>
    <property type="match status" value="1"/>
</dbReference>
<dbReference type="GO" id="GO:0005886">
    <property type="term" value="C:plasma membrane"/>
    <property type="evidence" value="ECO:0007669"/>
    <property type="project" value="UniProtKB-SubCell"/>
</dbReference>
<feature type="compositionally biased region" description="Basic and acidic residues" evidence="10">
    <location>
        <begin position="123"/>
        <end position="134"/>
    </location>
</feature>
<evidence type="ECO:0000256" key="9">
    <source>
        <dbReference type="RuleBase" id="RU003612"/>
    </source>
</evidence>
<feature type="domain" description="ZipA C-terminal FtsZ-binding" evidence="11">
    <location>
        <begin position="199"/>
        <end position="329"/>
    </location>
</feature>
<dbReference type="AlphaFoldDB" id="A0A501X2L9"/>
<comment type="subcellular location">
    <subcellularLocation>
        <location evidence="8">Cell inner membrane</location>
        <topology evidence="8">Single-pass type I membrane protein</topology>
    </subcellularLocation>
    <text evidence="8">Localizes to the Z ring in an FtsZ-dependent manner.</text>
</comment>
<evidence type="ECO:0000313" key="12">
    <source>
        <dbReference type="EMBL" id="TPE54736.1"/>
    </source>
</evidence>
<dbReference type="HAMAP" id="MF_00509">
    <property type="entry name" value="ZipA"/>
    <property type="match status" value="1"/>
</dbReference>
<keyword evidence="6 8" id="KW-0472">Membrane</keyword>
<keyword evidence="13" id="KW-1185">Reference proteome</keyword>
<evidence type="ECO:0000256" key="7">
    <source>
        <dbReference type="ARBA" id="ARBA00023306"/>
    </source>
</evidence>
<comment type="subunit">
    <text evidence="8">Interacts with FtsZ via their C-terminal domains.</text>
</comment>
<evidence type="ECO:0000313" key="13">
    <source>
        <dbReference type="Proteomes" id="UP000315901"/>
    </source>
</evidence>
<keyword evidence="7 8" id="KW-0131">Cell cycle</keyword>
<dbReference type="EMBL" id="VFRR01000004">
    <property type="protein sequence ID" value="TPE54736.1"/>
    <property type="molecule type" value="Genomic_DNA"/>
</dbReference>
<name>A0A501X2L9_9GAMM</name>
<keyword evidence="5 8" id="KW-1133">Transmembrane helix</keyword>
<dbReference type="RefSeq" id="WP_140587315.1">
    <property type="nucleotide sequence ID" value="NZ_VFRR01000004.1"/>
</dbReference>
<protein>
    <recommendedName>
        <fullName evidence="8 9">Cell division protein ZipA</fullName>
    </recommendedName>
</protein>
<keyword evidence="3 8" id="KW-0132">Cell division</keyword>
<feature type="region of interest" description="Disordered" evidence="10">
    <location>
        <begin position="123"/>
        <end position="148"/>
    </location>
</feature>
<feature type="transmembrane region" description="Helical" evidence="8">
    <location>
        <begin position="6"/>
        <end position="25"/>
    </location>
</feature>
<keyword evidence="4 8" id="KW-0812">Transmembrane</keyword>
<evidence type="ECO:0000256" key="5">
    <source>
        <dbReference type="ARBA" id="ARBA00022989"/>
    </source>
</evidence>
<comment type="similarity">
    <text evidence="8 9">Belongs to the ZipA family.</text>
</comment>
<evidence type="ECO:0000256" key="4">
    <source>
        <dbReference type="ARBA" id="ARBA00022692"/>
    </source>
</evidence>
<evidence type="ECO:0000256" key="8">
    <source>
        <dbReference type="HAMAP-Rule" id="MF_00509"/>
    </source>
</evidence>